<dbReference type="Gene3D" id="2.130.10.10">
    <property type="entry name" value="YVTN repeat-like/Quinoprotein amine dehydrogenase"/>
    <property type="match status" value="1"/>
</dbReference>
<feature type="domain" description="Pyrrolo-quinoline quinone repeat" evidence="1">
    <location>
        <begin position="141"/>
        <end position="390"/>
    </location>
</feature>
<dbReference type="Pfam" id="PF13360">
    <property type="entry name" value="PQQ_2"/>
    <property type="match status" value="1"/>
</dbReference>
<dbReference type="InterPro" id="IPR002372">
    <property type="entry name" value="PQQ_rpt_dom"/>
</dbReference>
<gene>
    <name evidence="2" type="ORF">RSSM_00041</name>
</gene>
<dbReference type="PATRIC" id="fig|1263870.3.peg.49"/>
<dbReference type="SUPFAM" id="SSF50998">
    <property type="entry name" value="Quinoprotein alcohol dehydrogenase-like"/>
    <property type="match status" value="1"/>
</dbReference>
<sequence length="487" mass="54137">MQQARSNRLPHLKPPAWAIQLPAHLLLDSEYEMSKNLHRRKPSLVVATISLVVLSASLQSIASADDWSGWLGDARDDVYRETGIIDEIPDSGLTVKWRAPIAGGYAGPSVDGNRVFVFDYEKSSGEAFNAPNKRANIYGKERLLVFDVDNGKELWRFEYDCPYSISYPAGPRCTPTVDGDRVYTLGSEGDLHCLDVATGEVKWARSFKRDLSAEPPIWGFASHPLIEGDLLYTMVGGNGQGLVAFDKMTGEIRWKALDTAAGYCPPIIMNYAGKRQLISFNPEGVDSLDPISGESYWHIDISPMYEMSIARPMRDGDLLFASGIKNEAVMIKLDSQKPGASEVWRGERKSAVYCSNSTPAFVDGVIYGTDCNDGKMIAVDAKTGDRLWSTFQPTRPDEKRFIKHGTAFVTRIGDTDRYFLFSEIGDLIIARMTRDGYEELGRDHVIEPTGEAFGRDVVWTHPAYAHRTAFIRNDKEVIAVSLEAPSN</sequence>
<dbReference type="InterPro" id="IPR018391">
    <property type="entry name" value="PQQ_b-propeller_rpt"/>
</dbReference>
<reference evidence="2 3" key="1">
    <citation type="journal article" date="2013" name="Mar. Genomics">
        <title>Expression of sulfatases in Rhodopirellula baltica and the diversity of sulfatases in the genus Rhodopirellula.</title>
        <authorList>
            <person name="Wegner C.E."/>
            <person name="Richter-Heitmann T."/>
            <person name="Klindworth A."/>
            <person name="Klockow C."/>
            <person name="Richter M."/>
            <person name="Achstetter T."/>
            <person name="Glockner F.O."/>
            <person name="Harder J."/>
        </authorList>
    </citation>
    <scope>NUCLEOTIDE SEQUENCE [LARGE SCALE GENOMIC DNA]</scope>
    <source>
        <strain evidence="2 3">SM41</strain>
    </source>
</reference>
<protein>
    <submittedName>
        <fullName evidence="2">Polyvinylalcohol dehydrogenase</fullName>
    </submittedName>
</protein>
<evidence type="ECO:0000259" key="1">
    <source>
        <dbReference type="Pfam" id="PF13360"/>
    </source>
</evidence>
<dbReference type="SMART" id="SM00564">
    <property type="entry name" value="PQQ"/>
    <property type="match status" value="4"/>
</dbReference>
<dbReference type="PANTHER" id="PTHR34512">
    <property type="entry name" value="CELL SURFACE PROTEIN"/>
    <property type="match status" value="1"/>
</dbReference>
<name>M5UB32_9BACT</name>
<dbReference type="Proteomes" id="UP000011885">
    <property type="component" value="Unassembled WGS sequence"/>
</dbReference>
<dbReference type="AlphaFoldDB" id="M5UB32"/>
<evidence type="ECO:0000313" key="2">
    <source>
        <dbReference type="EMBL" id="EMI58514.1"/>
    </source>
</evidence>
<dbReference type="PANTHER" id="PTHR34512:SF30">
    <property type="entry name" value="OUTER MEMBRANE PROTEIN ASSEMBLY FACTOR BAMB"/>
    <property type="match status" value="1"/>
</dbReference>
<dbReference type="EMBL" id="ANOH01000003">
    <property type="protein sequence ID" value="EMI58514.1"/>
    <property type="molecule type" value="Genomic_DNA"/>
</dbReference>
<proteinExistence type="predicted"/>
<comment type="caution">
    <text evidence="2">The sequence shown here is derived from an EMBL/GenBank/DDBJ whole genome shotgun (WGS) entry which is preliminary data.</text>
</comment>
<evidence type="ECO:0000313" key="3">
    <source>
        <dbReference type="Proteomes" id="UP000011885"/>
    </source>
</evidence>
<keyword evidence="3" id="KW-1185">Reference proteome</keyword>
<dbReference type="InterPro" id="IPR011047">
    <property type="entry name" value="Quinoprotein_ADH-like_sf"/>
</dbReference>
<accession>M5UB32</accession>
<organism evidence="2 3">
    <name type="scientific">Rhodopirellula sallentina SM41</name>
    <dbReference type="NCBI Taxonomy" id="1263870"/>
    <lineage>
        <taxon>Bacteria</taxon>
        <taxon>Pseudomonadati</taxon>
        <taxon>Planctomycetota</taxon>
        <taxon>Planctomycetia</taxon>
        <taxon>Pirellulales</taxon>
        <taxon>Pirellulaceae</taxon>
        <taxon>Rhodopirellula</taxon>
    </lineage>
</organism>
<dbReference type="InterPro" id="IPR015943">
    <property type="entry name" value="WD40/YVTN_repeat-like_dom_sf"/>
</dbReference>